<name>A0A8H3A5M0_9AGAM</name>
<evidence type="ECO:0000313" key="2">
    <source>
        <dbReference type="Proteomes" id="UP000663888"/>
    </source>
</evidence>
<dbReference type="AlphaFoldDB" id="A0A8H3A5M0"/>
<comment type="caution">
    <text evidence="1">The sequence shown here is derived from an EMBL/GenBank/DDBJ whole genome shotgun (WGS) entry which is preliminary data.</text>
</comment>
<evidence type="ECO:0008006" key="3">
    <source>
        <dbReference type="Google" id="ProtNLM"/>
    </source>
</evidence>
<proteinExistence type="predicted"/>
<organism evidence="1 2">
    <name type="scientific">Rhizoctonia solani</name>
    <dbReference type="NCBI Taxonomy" id="456999"/>
    <lineage>
        <taxon>Eukaryota</taxon>
        <taxon>Fungi</taxon>
        <taxon>Dikarya</taxon>
        <taxon>Basidiomycota</taxon>
        <taxon>Agaricomycotina</taxon>
        <taxon>Agaricomycetes</taxon>
        <taxon>Cantharellales</taxon>
        <taxon>Ceratobasidiaceae</taxon>
        <taxon>Rhizoctonia</taxon>
    </lineage>
</organism>
<accession>A0A8H3A5M0</accession>
<gene>
    <name evidence="1" type="ORF">RDB_LOCUS1857</name>
</gene>
<sequence length="544" mass="61554">MLPTEPYEDVIKKLNKASGTLSLAIDRYAQACGELAYCFEAGGSAAQVLINSAKRELLKLVSYDQKYYQAKIPLRRVRNQCPELVPIHTLPFEIMSRVLCSINYCYMSKGTTDFCGSRNASTTPETYLQVCSWWRRVAMKSPQLWTHIDLTSSERCRVRVLERARLFAAQAGWSQLGIHISAGSDIHHLETIGHELVDFCAALSTRIQSLELTCSTAIGAIKYLFESLLPVAVIPGTVTRLCISTGAIPPDLLFFAPANQRRSTEISPSRGVKLPTITQNQLEAFLRPINRLRLDCIYPYWTSEAYSGLVELRLTGRQRSNHGAIISDHQLANVLQASPSLQFFHYGLEIRREKTLYTPDSVKLDKLEVLRLEKLHPDSQASVLLMITPGVKDLQVAIKLRDNLTSEASHHNALSHFLSRSPGVRLYLEGVGLNFEPFELLRKSTSLDVLVLQDFILGAQYINQPDARNYSQIRALYAIRCRFTWGGFQNLIEFHSVQKLVSYRSMVISDEICDSDTYYEEEMKYICPLVEFPDDDGHSLTDDW</sequence>
<protein>
    <recommendedName>
        <fullName evidence="3">F-box-like domain protein</fullName>
    </recommendedName>
</protein>
<evidence type="ECO:0000313" key="1">
    <source>
        <dbReference type="EMBL" id="CAE6398214.1"/>
    </source>
</evidence>
<dbReference type="EMBL" id="CAJMWX010000041">
    <property type="protein sequence ID" value="CAE6398214.1"/>
    <property type="molecule type" value="Genomic_DNA"/>
</dbReference>
<dbReference type="Proteomes" id="UP000663888">
    <property type="component" value="Unassembled WGS sequence"/>
</dbReference>
<reference evidence="1" key="1">
    <citation type="submission" date="2021-01" db="EMBL/GenBank/DDBJ databases">
        <authorList>
            <person name="Kaushik A."/>
        </authorList>
    </citation>
    <scope>NUCLEOTIDE SEQUENCE</scope>
    <source>
        <strain evidence="1">AG4-R118</strain>
    </source>
</reference>